<dbReference type="PANTHER" id="PTHR28037">
    <property type="entry name" value="ALCOHOL O-ACETYLTRANSFERASE 1-RELATED"/>
    <property type="match status" value="1"/>
</dbReference>
<dbReference type="RefSeq" id="WP_206871411.1">
    <property type="nucleotide sequence ID" value="NZ_BMBA01000004.1"/>
</dbReference>
<evidence type="ECO:0000259" key="1">
    <source>
        <dbReference type="Pfam" id="PF00668"/>
    </source>
</evidence>
<evidence type="ECO:0000313" key="3">
    <source>
        <dbReference type="Proteomes" id="UP000663802"/>
    </source>
</evidence>
<dbReference type="SUPFAM" id="SSF52777">
    <property type="entry name" value="CoA-dependent acyltransferases"/>
    <property type="match status" value="2"/>
</dbReference>
<dbReference type="Pfam" id="PF00668">
    <property type="entry name" value="Condensation"/>
    <property type="match status" value="1"/>
</dbReference>
<sequence>MKRKLTGEESIFYRAPEANVSISARIVGEVNEIDLREALMKLLDLHPLLKSQVLVDENDDIWLETNECIKLDLKIFSRISDEQWKKIIQKEFDFPFDFEKGPLIRFILLKSTHISDLIIFCQHIICDGLSLANLVHEILTLMADSKYKYAAEHDICLPVPENIIFRKANKLGGLTKKIIMNYLNRKWKRTKIDFITDDFLQIHKAYMDKYSYKILAFELAEDDTLKLREVCRQNNVTVNSAISIAFLAARKDLMNYNNIIQGVAVNIRNRLKKPVGNSFGCFVSDVEFKYEYDKKIGFWNNARSYQKRLRTELDNYKDLQALTSISDINCRFMEALTFARHVNYNPSYFNDHQKLSKLADNKHIAARIYNEGLKQYPGLLITNIGALKYSDIYGNLKIEKIYFAPSSIPTQDGGLIIGAITINNKLSITLNVTIPNDKNDYLSFMNEIGNNAIHLLLDMIHNYKRT</sequence>
<dbReference type="PANTHER" id="PTHR28037:SF1">
    <property type="entry name" value="ALCOHOL O-ACETYLTRANSFERASE 1-RELATED"/>
    <property type="match status" value="1"/>
</dbReference>
<accession>A0ABQ1EEH4</accession>
<evidence type="ECO:0000313" key="2">
    <source>
        <dbReference type="EMBL" id="GFZ33170.1"/>
    </source>
</evidence>
<dbReference type="Proteomes" id="UP000663802">
    <property type="component" value="Unassembled WGS sequence"/>
</dbReference>
<comment type="caution">
    <text evidence="2">The sequence shown here is derived from an EMBL/GenBank/DDBJ whole genome shotgun (WGS) entry which is preliminary data.</text>
</comment>
<organism evidence="2 3">
    <name type="scientific">Clostridium zeae</name>
    <dbReference type="NCBI Taxonomy" id="2759022"/>
    <lineage>
        <taxon>Bacteria</taxon>
        <taxon>Bacillati</taxon>
        <taxon>Bacillota</taxon>
        <taxon>Clostridia</taxon>
        <taxon>Eubacteriales</taxon>
        <taxon>Clostridiaceae</taxon>
        <taxon>Clostridium</taxon>
    </lineage>
</organism>
<dbReference type="Gene3D" id="3.30.559.10">
    <property type="entry name" value="Chloramphenicol acetyltransferase-like domain"/>
    <property type="match status" value="1"/>
</dbReference>
<keyword evidence="3" id="KW-1185">Reference proteome</keyword>
<protein>
    <recommendedName>
        <fullName evidence="1">Condensation domain-containing protein</fullName>
    </recommendedName>
</protein>
<name>A0ABQ1EEH4_9CLOT</name>
<reference evidence="2 3" key="1">
    <citation type="journal article" date="2021" name="Int. J. Syst. Evol. Microbiol.">
        <title>Clostridium zeae sp. nov., isolated from corn silage.</title>
        <authorList>
            <person name="Kobayashi H."/>
            <person name="Tanizawa Y."/>
            <person name="Yagura M."/>
            <person name="Sakamoto M."/>
            <person name="Ohkuma M."/>
            <person name="Tohno M."/>
        </authorList>
    </citation>
    <scope>NUCLEOTIDE SEQUENCE [LARGE SCALE GENOMIC DNA]</scope>
    <source>
        <strain evidence="2 3">CSC2</strain>
    </source>
</reference>
<dbReference type="EMBL" id="BMBA01000004">
    <property type="protein sequence ID" value="GFZ33170.1"/>
    <property type="molecule type" value="Genomic_DNA"/>
</dbReference>
<proteinExistence type="predicted"/>
<dbReference type="InterPro" id="IPR001242">
    <property type="entry name" value="Condensation_dom"/>
</dbReference>
<dbReference type="Gene3D" id="3.30.559.30">
    <property type="entry name" value="Nonribosomal peptide synthetase, condensation domain"/>
    <property type="match status" value="1"/>
</dbReference>
<feature type="domain" description="Condensation" evidence="1">
    <location>
        <begin position="19"/>
        <end position="141"/>
    </location>
</feature>
<dbReference type="InterPro" id="IPR023213">
    <property type="entry name" value="CAT-like_dom_sf"/>
</dbReference>
<dbReference type="InterPro" id="IPR052058">
    <property type="entry name" value="Alcohol_O-acetyltransferase"/>
</dbReference>
<gene>
    <name evidence="2" type="ORF">CSC2_36960</name>
</gene>